<sequence>MTQQSVNNQRSHRQPTGYRTGQDAVTRLPFEEPKRSPLLPPDLLKSLAALEEEEELAFSPPPDLYPALLGPLATLPGRSLFKSLLEKPSELISQPPSFLSLTGFSLSQ</sequence>
<dbReference type="Proteomes" id="UP001162483">
    <property type="component" value="Unassembled WGS sequence"/>
</dbReference>
<evidence type="ECO:0000313" key="2">
    <source>
        <dbReference type="EMBL" id="CAI9596598.1"/>
    </source>
</evidence>
<reference evidence="2" key="1">
    <citation type="submission" date="2023-05" db="EMBL/GenBank/DDBJ databases">
        <authorList>
            <person name="Stuckert A."/>
        </authorList>
    </citation>
    <scope>NUCLEOTIDE SEQUENCE</scope>
</reference>
<comment type="caution">
    <text evidence="2">The sequence shown here is derived from an EMBL/GenBank/DDBJ whole genome shotgun (WGS) entry which is preliminary data.</text>
</comment>
<evidence type="ECO:0000313" key="3">
    <source>
        <dbReference type="Proteomes" id="UP001162483"/>
    </source>
</evidence>
<gene>
    <name evidence="2" type="ORF">SPARVUS_LOCUS12090949</name>
</gene>
<dbReference type="EMBL" id="CATNWA010016934">
    <property type="protein sequence ID" value="CAI9596598.1"/>
    <property type="molecule type" value="Genomic_DNA"/>
</dbReference>
<proteinExistence type="predicted"/>
<name>A0ABN9FMG1_9NEOB</name>
<keyword evidence="3" id="KW-1185">Reference proteome</keyword>
<accession>A0ABN9FMG1</accession>
<organism evidence="2 3">
    <name type="scientific">Staurois parvus</name>
    <dbReference type="NCBI Taxonomy" id="386267"/>
    <lineage>
        <taxon>Eukaryota</taxon>
        <taxon>Metazoa</taxon>
        <taxon>Chordata</taxon>
        <taxon>Craniata</taxon>
        <taxon>Vertebrata</taxon>
        <taxon>Euteleostomi</taxon>
        <taxon>Amphibia</taxon>
        <taxon>Batrachia</taxon>
        <taxon>Anura</taxon>
        <taxon>Neobatrachia</taxon>
        <taxon>Ranoidea</taxon>
        <taxon>Ranidae</taxon>
        <taxon>Staurois</taxon>
    </lineage>
</organism>
<feature type="region of interest" description="Disordered" evidence="1">
    <location>
        <begin position="1"/>
        <end position="40"/>
    </location>
</feature>
<protein>
    <submittedName>
        <fullName evidence="2">Uncharacterized protein</fullName>
    </submittedName>
</protein>
<evidence type="ECO:0000256" key="1">
    <source>
        <dbReference type="SAM" id="MobiDB-lite"/>
    </source>
</evidence>
<feature type="non-terminal residue" evidence="2">
    <location>
        <position position="108"/>
    </location>
</feature>